<gene>
    <name evidence="1" type="ORF">JM64_03645</name>
</gene>
<dbReference type="PATRIC" id="fig|93466.3.peg.785"/>
<dbReference type="OrthoDB" id="37088at2"/>
<accession>A0A172T2I9</accession>
<sequence>MSKVFRNVDIYDQAYLERLRSLEIKRKVIVDILKNYKNLDKAKLEVLTKNLEHPDKQGLKKVNPIIFSFLLDSIFTIQESIEIKISEFEKNKLSRYILFELLFWSKPSAYPFPDEKVENYKAFLAKKRQKLKEANLENFLQLYALESIEKDTFLRDVKAAIFKVKPENLEEYLWISDFVDYLNPIEKSEIKNKVHPYVWKVLNSKSKTIPVVIDGSNILLAFELRGPERIDTLLELISKLDQTYFPFYLVFDANAKYKFHTRYFNYKRTYYHSPADELILGLAREVKGVVCSKDKFKDYNMSIRNIWYDLRL</sequence>
<reference evidence="1 2" key="1">
    <citation type="submission" date="2014-08" db="EMBL/GenBank/DDBJ databases">
        <title>Fervidobacterium pennivorans DYC genome.</title>
        <authorList>
            <person name="Wushke S."/>
        </authorList>
    </citation>
    <scope>NUCLEOTIDE SEQUENCE [LARGE SCALE GENOMIC DNA]</scope>
    <source>
        <strain evidence="1 2">DYC</strain>
    </source>
</reference>
<proteinExistence type="predicted"/>
<dbReference type="EMBL" id="CP011393">
    <property type="protein sequence ID" value="ANE41181.1"/>
    <property type="molecule type" value="Genomic_DNA"/>
</dbReference>
<dbReference type="AlphaFoldDB" id="A0A172T2I9"/>
<dbReference type="KEGG" id="fng:JM64_03645"/>
<evidence type="ECO:0000313" key="1">
    <source>
        <dbReference type="EMBL" id="ANE41181.1"/>
    </source>
</evidence>
<evidence type="ECO:0000313" key="2">
    <source>
        <dbReference type="Proteomes" id="UP000077096"/>
    </source>
</evidence>
<protein>
    <submittedName>
        <fullName evidence="1">Ribonuclease</fullName>
    </submittedName>
</protein>
<name>A0A172T2I9_FERPE</name>
<dbReference type="Proteomes" id="UP000077096">
    <property type="component" value="Chromosome"/>
</dbReference>
<organism evidence="1 2">
    <name type="scientific">Fervidobacterium pennivorans</name>
    <dbReference type="NCBI Taxonomy" id="93466"/>
    <lineage>
        <taxon>Bacteria</taxon>
        <taxon>Thermotogati</taxon>
        <taxon>Thermotogota</taxon>
        <taxon>Thermotogae</taxon>
        <taxon>Thermotogales</taxon>
        <taxon>Fervidobacteriaceae</taxon>
        <taxon>Fervidobacterium</taxon>
    </lineage>
</organism>